<evidence type="ECO:0000256" key="1">
    <source>
        <dbReference type="SAM" id="MobiDB-lite"/>
    </source>
</evidence>
<dbReference type="KEGG" id="caqu:CAQU_04270"/>
<dbReference type="STRING" id="1431546.CAQU_04270"/>
<feature type="domain" description="GIY-YIG" evidence="2">
    <location>
        <begin position="29"/>
        <end position="105"/>
    </location>
</feature>
<accession>A0A1L7CF11</accession>
<reference evidence="3 4" key="1">
    <citation type="submission" date="2014-08" db="EMBL/GenBank/DDBJ databases">
        <title>Complete genome sequence of Corynebacterium aquilae S-613T(T) (=DSM 44791(T)), isolated from the choana of a healthy golden eagle.</title>
        <authorList>
            <person name="Ruckert C."/>
            <person name="Albersmeier A."/>
            <person name="Winkler A."/>
            <person name="Kalinowski J."/>
        </authorList>
    </citation>
    <scope>NUCLEOTIDE SEQUENCE [LARGE SCALE GENOMIC DNA]</scope>
    <source>
        <strain evidence="3 4">S-613</strain>
    </source>
</reference>
<dbReference type="Gene3D" id="3.40.50.300">
    <property type="entry name" value="P-loop containing nucleotide triphosphate hydrolases"/>
    <property type="match status" value="1"/>
</dbReference>
<evidence type="ECO:0000313" key="3">
    <source>
        <dbReference type="EMBL" id="APT84414.1"/>
    </source>
</evidence>
<gene>
    <name evidence="3" type="ORF">CAQU_04270</name>
</gene>
<keyword evidence="4" id="KW-1185">Reference proteome</keyword>
<dbReference type="CDD" id="cd10439">
    <property type="entry name" value="GIY-YIG_COG3410"/>
    <property type="match status" value="1"/>
</dbReference>
<dbReference type="AlphaFoldDB" id="A0A1L7CF11"/>
<evidence type="ECO:0000259" key="2">
    <source>
        <dbReference type="PROSITE" id="PS50164"/>
    </source>
</evidence>
<dbReference type="InterPro" id="IPR018647">
    <property type="entry name" value="SLFN_3-like_DNA/RNA_helicase"/>
</dbReference>
<organism evidence="3 4">
    <name type="scientific">Corynebacterium aquilae DSM 44791</name>
    <dbReference type="NCBI Taxonomy" id="1431546"/>
    <lineage>
        <taxon>Bacteria</taxon>
        <taxon>Bacillati</taxon>
        <taxon>Actinomycetota</taxon>
        <taxon>Actinomycetes</taxon>
        <taxon>Mycobacteriales</taxon>
        <taxon>Corynebacteriaceae</taxon>
        <taxon>Corynebacterium</taxon>
    </lineage>
</organism>
<dbReference type="SUPFAM" id="SSF52540">
    <property type="entry name" value="P-loop containing nucleoside triphosphate hydrolases"/>
    <property type="match status" value="1"/>
</dbReference>
<feature type="region of interest" description="Disordered" evidence="1">
    <location>
        <begin position="651"/>
        <end position="673"/>
    </location>
</feature>
<dbReference type="PROSITE" id="PS50164">
    <property type="entry name" value="GIY_YIG"/>
    <property type="match status" value="1"/>
</dbReference>
<dbReference type="Pfam" id="PF09848">
    <property type="entry name" value="SLFN-g3_helicase"/>
    <property type="match status" value="2"/>
</dbReference>
<dbReference type="OrthoDB" id="3193269at2"/>
<name>A0A1L7CF11_9CORY</name>
<proteinExistence type="predicted"/>
<dbReference type="InterPro" id="IPR027417">
    <property type="entry name" value="P-loop_NTPase"/>
</dbReference>
<evidence type="ECO:0000313" key="4">
    <source>
        <dbReference type="Proteomes" id="UP000185478"/>
    </source>
</evidence>
<dbReference type="InterPro" id="IPR000305">
    <property type="entry name" value="GIY-YIG_endonuc"/>
</dbReference>
<sequence>MSFDDYHLYRTSYRADDNRPGVPANIFNDWPVVYVITNDEDIYIGETIHVGTRLEQHRNTNIKLQDMEQVRVIANDAFNKSACLHLESWLIQAASGDGTRQVKNTVTAMKESSYYQRELYARGFPGVYRQLKDEGVFTKELEDVLNSEFYKFSPFKALQKDQADTVRAILTRIFAIDFATQRASNSPATTIVISGEPGTGKTIVAIYLLKALRDIAAWEDEFIHDDDPFADFYTPKNKAIASKLVSCLLMPQSALRTTLAKVFKHTPGMENIEIRSPLKVGRETDDASLIGEHNAFDGQTGKSPLKQYDILVVDEAHRLRQRSNYGSMNGEVKKVLASLGEDPETSTITELDWVQRRSSLAILLLDPQQAVRVSDLPDDVVANTIAQAKREGLFFSLAQQVRVKAVAAGPLATAHNPHQLQTQDQPGQYGASVEHLPSYSEYVRAIFSLNDDPAPTAYTNYELAIVDDLADMLSLIKDRNDTFDLARIVAGYAWPWERNKVKARKRRKKDPNYVMPDYDWKIDGIPLRWNSTIEDWMGSDNAINEVGSIHTVQGYDLNYAGVIIGPDITYDPVRETVAFGGREHFADTGATRGTKNNPATDEDIFNAVLNAYYVLATRGIRGTFFYVCDDALREHLKKFFPVLASPADNRIVESDPKQTTSSRPGNTVDFAPQSKPALFDFGVEALPAKR</sequence>
<protein>
    <recommendedName>
        <fullName evidence="2">GIY-YIG domain-containing protein</fullName>
    </recommendedName>
</protein>
<dbReference type="EMBL" id="CP009245">
    <property type="protein sequence ID" value="APT84414.1"/>
    <property type="molecule type" value="Genomic_DNA"/>
</dbReference>
<dbReference type="Proteomes" id="UP000185478">
    <property type="component" value="Chromosome"/>
</dbReference>